<dbReference type="Proteomes" id="UP000294513">
    <property type="component" value="Unassembled WGS sequence"/>
</dbReference>
<name>A0A4R5BZF1_9ACTN</name>
<feature type="region of interest" description="Disordered" evidence="6">
    <location>
        <begin position="417"/>
        <end position="437"/>
    </location>
</feature>
<comment type="caution">
    <text evidence="7">The sequence shown here is derived from an EMBL/GenBank/DDBJ whole genome shotgun (WGS) entry which is preliminary data.</text>
</comment>
<feature type="binding site" description="axial binding residue" evidence="4">
    <location>
        <position position="385"/>
    </location>
    <ligand>
        <name>heme</name>
        <dbReference type="ChEBI" id="CHEBI:30413"/>
    </ligand>
    <ligandPart>
        <name>Fe</name>
        <dbReference type="ChEBI" id="CHEBI:18248"/>
    </ligandPart>
</feature>
<comment type="similarity">
    <text evidence="1 5">Belongs to the cytochrome P450 family.</text>
</comment>
<keyword evidence="8" id="KW-1185">Reference proteome</keyword>
<dbReference type="GO" id="GO:0016712">
    <property type="term" value="F:oxidoreductase activity, acting on paired donors, with incorporation or reduction of molecular oxygen, reduced flavin or flavoprotein as one donor, and incorporation of one atom of oxygen"/>
    <property type="evidence" value="ECO:0007669"/>
    <property type="project" value="TreeGrafter"/>
</dbReference>
<dbReference type="InterPro" id="IPR050182">
    <property type="entry name" value="Cytochrome_P450_fam2"/>
</dbReference>
<dbReference type="GO" id="GO:0005737">
    <property type="term" value="C:cytoplasm"/>
    <property type="evidence" value="ECO:0007669"/>
    <property type="project" value="TreeGrafter"/>
</dbReference>
<protein>
    <submittedName>
        <fullName evidence="7">Cytochrome P450</fullName>
    </submittedName>
</protein>
<evidence type="ECO:0000256" key="4">
    <source>
        <dbReference type="PIRSR" id="PIRSR602401-1"/>
    </source>
</evidence>
<keyword evidence="5" id="KW-0560">Oxidoreductase</keyword>
<dbReference type="InterPro" id="IPR002401">
    <property type="entry name" value="Cyt_P450_E_grp-I"/>
</dbReference>
<evidence type="ECO:0000256" key="6">
    <source>
        <dbReference type="SAM" id="MobiDB-lite"/>
    </source>
</evidence>
<dbReference type="GO" id="GO:0006805">
    <property type="term" value="P:xenobiotic metabolic process"/>
    <property type="evidence" value="ECO:0007669"/>
    <property type="project" value="TreeGrafter"/>
</dbReference>
<evidence type="ECO:0000256" key="3">
    <source>
        <dbReference type="ARBA" id="ARBA00023004"/>
    </source>
</evidence>
<dbReference type="GO" id="GO:0020037">
    <property type="term" value="F:heme binding"/>
    <property type="evidence" value="ECO:0007669"/>
    <property type="project" value="InterPro"/>
</dbReference>
<gene>
    <name evidence="7" type="ORF">E1298_10600</name>
</gene>
<organism evidence="7 8">
    <name type="scientific">Actinomadura rubrisoli</name>
    <dbReference type="NCBI Taxonomy" id="2530368"/>
    <lineage>
        <taxon>Bacteria</taxon>
        <taxon>Bacillati</taxon>
        <taxon>Actinomycetota</taxon>
        <taxon>Actinomycetes</taxon>
        <taxon>Streptosporangiales</taxon>
        <taxon>Thermomonosporaceae</taxon>
        <taxon>Actinomadura</taxon>
    </lineage>
</organism>
<evidence type="ECO:0000256" key="5">
    <source>
        <dbReference type="RuleBase" id="RU000461"/>
    </source>
</evidence>
<sequence length="437" mass="49289">MSASLNSGLFDSRLPQGPRLDAHAWLDFERRQPQSLEELQARYGPMFTVWSEGRAPRVYVADPAALRQVFISHGTDLRAQGPSLFKDLIGRRSLAFQNGESHRRARHILGRALAAQDHRNQAEIIAGITRAQISRQRQIPLDAFTSDLTRKIIISLLFGEAAQSRCTQLPDQLERSMTSLHNRYSAELVGDRHQALWAHRAFTRARRALRETLLEEIKAARRAPSPSSILATLLDGSEGQDLSNEELRMHLMTLLVAGHETTSAALSWALLHATSQPHYVNKIREETWHQPVATYPTTPFLQAYCHEVLRHTSPVPNGHTRRTLRELNIAKYTFPSGTELCPCIHNLHHNHRLHQQPDHFRPERFLNAATNTDTYLPFGIGSRRCLGESLAMQELAIAVAITTHHPDLKIEAPETANPEKVSMGPTIRTPDSMILRT</sequence>
<dbReference type="AlphaFoldDB" id="A0A4R5BZF1"/>
<dbReference type="Gene3D" id="1.10.630.10">
    <property type="entry name" value="Cytochrome P450"/>
    <property type="match status" value="1"/>
</dbReference>
<dbReference type="GO" id="GO:0005506">
    <property type="term" value="F:iron ion binding"/>
    <property type="evidence" value="ECO:0007669"/>
    <property type="project" value="InterPro"/>
</dbReference>
<dbReference type="InterPro" id="IPR017972">
    <property type="entry name" value="Cyt_P450_CS"/>
</dbReference>
<accession>A0A4R5BZF1</accession>
<dbReference type="PANTHER" id="PTHR24300">
    <property type="entry name" value="CYTOCHROME P450 508A4-RELATED"/>
    <property type="match status" value="1"/>
</dbReference>
<dbReference type="PRINTS" id="PR00463">
    <property type="entry name" value="EP450I"/>
</dbReference>
<dbReference type="OrthoDB" id="3217230at2"/>
<dbReference type="InterPro" id="IPR036396">
    <property type="entry name" value="Cyt_P450_sf"/>
</dbReference>
<dbReference type="SUPFAM" id="SSF48264">
    <property type="entry name" value="Cytochrome P450"/>
    <property type="match status" value="1"/>
</dbReference>
<evidence type="ECO:0000256" key="2">
    <source>
        <dbReference type="ARBA" id="ARBA00022723"/>
    </source>
</evidence>
<dbReference type="PANTHER" id="PTHR24300:SF375">
    <property type="entry name" value="CYTOCHROME P450 FAMILY"/>
    <property type="match status" value="1"/>
</dbReference>
<dbReference type="InterPro" id="IPR001128">
    <property type="entry name" value="Cyt_P450"/>
</dbReference>
<reference evidence="7 8" key="1">
    <citation type="submission" date="2019-03" db="EMBL/GenBank/DDBJ databases">
        <title>Draft genome sequences of novel Actinobacteria.</title>
        <authorList>
            <person name="Sahin N."/>
            <person name="Ay H."/>
            <person name="Saygin H."/>
        </authorList>
    </citation>
    <scope>NUCLEOTIDE SEQUENCE [LARGE SCALE GENOMIC DNA]</scope>
    <source>
        <strain evidence="7 8">H3C3</strain>
    </source>
</reference>
<dbReference type="RefSeq" id="WP_131891835.1">
    <property type="nucleotide sequence ID" value="NZ_SMKU01000037.1"/>
</dbReference>
<dbReference type="GO" id="GO:0006082">
    <property type="term" value="P:organic acid metabolic process"/>
    <property type="evidence" value="ECO:0007669"/>
    <property type="project" value="TreeGrafter"/>
</dbReference>
<evidence type="ECO:0000313" key="7">
    <source>
        <dbReference type="EMBL" id="TDD92631.1"/>
    </source>
</evidence>
<dbReference type="Pfam" id="PF00067">
    <property type="entry name" value="p450"/>
    <property type="match status" value="1"/>
</dbReference>
<keyword evidence="2 4" id="KW-0479">Metal-binding</keyword>
<dbReference type="PROSITE" id="PS00086">
    <property type="entry name" value="CYTOCHROME_P450"/>
    <property type="match status" value="1"/>
</dbReference>
<comment type="cofactor">
    <cofactor evidence="4">
        <name>heme</name>
        <dbReference type="ChEBI" id="CHEBI:30413"/>
    </cofactor>
</comment>
<keyword evidence="4 5" id="KW-0349">Heme</keyword>
<evidence type="ECO:0000313" key="8">
    <source>
        <dbReference type="Proteomes" id="UP000294513"/>
    </source>
</evidence>
<evidence type="ECO:0000256" key="1">
    <source>
        <dbReference type="ARBA" id="ARBA00010617"/>
    </source>
</evidence>
<proteinExistence type="inferred from homology"/>
<dbReference type="EMBL" id="SMKU01000037">
    <property type="protein sequence ID" value="TDD92631.1"/>
    <property type="molecule type" value="Genomic_DNA"/>
</dbReference>
<keyword evidence="5" id="KW-0503">Monooxygenase</keyword>
<dbReference type="PRINTS" id="PR00385">
    <property type="entry name" value="P450"/>
</dbReference>
<keyword evidence="3 4" id="KW-0408">Iron</keyword>